<protein>
    <submittedName>
        <fullName evidence="2">Uncharacterized protein</fullName>
    </submittedName>
</protein>
<dbReference type="EMBL" id="JAINUF010000003">
    <property type="protein sequence ID" value="KAJ8371394.1"/>
    <property type="molecule type" value="Genomic_DNA"/>
</dbReference>
<evidence type="ECO:0000313" key="3">
    <source>
        <dbReference type="Proteomes" id="UP001152622"/>
    </source>
</evidence>
<evidence type="ECO:0000313" key="2">
    <source>
        <dbReference type="EMBL" id="KAJ8371394.1"/>
    </source>
</evidence>
<evidence type="ECO:0000256" key="1">
    <source>
        <dbReference type="SAM" id="MobiDB-lite"/>
    </source>
</evidence>
<keyword evidence="3" id="KW-1185">Reference proteome</keyword>
<name>A0A9Q1G0S6_SYNKA</name>
<accession>A0A9Q1G0S6</accession>
<reference evidence="2" key="1">
    <citation type="journal article" date="2023" name="Science">
        <title>Genome structures resolve the early diversification of teleost fishes.</title>
        <authorList>
            <person name="Parey E."/>
            <person name="Louis A."/>
            <person name="Montfort J."/>
            <person name="Bouchez O."/>
            <person name="Roques C."/>
            <person name="Iampietro C."/>
            <person name="Lluch J."/>
            <person name="Castinel A."/>
            <person name="Donnadieu C."/>
            <person name="Desvignes T."/>
            <person name="Floi Bucao C."/>
            <person name="Jouanno E."/>
            <person name="Wen M."/>
            <person name="Mejri S."/>
            <person name="Dirks R."/>
            <person name="Jansen H."/>
            <person name="Henkel C."/>
            <person name="Chen W.J."/>
            <person name="Zahm M."/>
            <person name="Cabau C."/>
            <person name="Klopp C."/>
            <person name="Thompson A.W."/>
            <person name="Robinson-Rechavi M."/>
            <person name="Braasch I."/>
            <person name="Lecointre G."/>
            <person name="Bobe J."/>
            <person name="Postlethwait J.H."/>
            <person name="Berthelot C."/>
            <person name="Roest Crollius H."/>
            <person name="Guiguen Y."/>
        </authorList>
    </citation>
    <scope>NUCLEOTIDE SEQUENCE</scope>
    <source>
        <strain evidence="2">WJC10195</strain>
    </source>
</reference>
<dbReference type="AlphaFoldDB" id="A0A9Q1G0S6"/>
<feature type="compositionally biased region" description="Basic and acidic residues" evidence="1">
    <location>
        <begin position="51"/>
        <end position="73"/>
    </location>
</feature>
<dbReference type="Proteomes" id="UP001152622">
    <property type="component" value="Chromosome 3"/>
</dbReference>
<comment type="caution">
    <text evidence="2">The sequence shown here is derived from an EMBL/GenBank/DDBJ whole genome shotgun (WGS) entry which is preliminary data.</text>
</comment>
<organism evidence="2 3">
    <name type="scientific">Synaphobranchus kaupii</name>
    <name type="common">Kaup's arrowtooth eel</name>
    <dbReference type="NCBI Taxonomy" id="118154"/>
    <lineage>
        <taxon>Eukaryota</taxon>
        <taxon>Metazoa</taxon>
        <taxon>Chordata</taxon>
        <taxon>Craniata</taxon>
        <taxon>Vertebrata</taxon>
        <taxon>Euteleostomi</taxon>
        <taxon>Actinopterygii</taxon>
        <taxon>Neopterygii</taxon>
        <taxon>Teleostei</taxon>
        <taxon>Anguilliformes</taxon>
        <taxon>Synaphobranchidae</taxon>
        <taxon>Synaphobranchus</taxon>
    </lineage>
</organism>
<feature type="region of interest" description="Disordered" evidence="1">
    <location>
        <begin position="90"/>
        <end position="110"/>
    </location>
</feature>
<feature type="region of interest" description="Disordered" evidence="1">
    <location>
        <begin position="157"/>
        <end position="235"/>
    </location>
</feature>
<gene>
    <name evidence="2" type="ORF">SKAU_G00114220</name>
</gene>
<feature type="region of interest" description="Disordered" evidence="1">
    <location>
        <begin position="50"/>
        <end position="73"/>
    </location>
</feature>
<sequence>MQKRSAGGNGHKGTLPPCGLRVASVLRTASTSVNSPASRFLPKTAAWAPRGEVDSKRMPAGRHDTSAADRRDSAGVFSEARAHAHACKVMHRTEGPRKHRSPWRPPGRGGTLVPDCALELRRAGCQGPLHLPSSDLNLDKDPGAGARLSACTRASDPLKQLLPLEPPGDQPVSARSSGKRRLHGDTPPQSGGPPTEVPAVRRRAGGLTAPVTPGERGIGGRNKRRSATSAPTSFQ</sequence>
<proteinExistence type="predicted"/>